<dbReference type="EMBL" id="CP144700">
    <property type="protein sequence ID" value="WVZ22582.1"/>
    <property type="molecule type" value="Genomic_DNA"/>
</dbReference>
<proteinExistence type="predicted"/>
<name>A0AAQ3P8G2_VIGMU</name>
<evidence type="ECO:0000313" key="2">
    <source>
        <dbReference type="Proteomes" id="UP001374535"/>
    </source>
</evidence>
<dbReference type="Proteomes" id="UP001374535">
    <property type="component" value="Chromosome 1"/>
</dbReference>
<keyword evidence="2" id="KW-1185">Reference proteome</keyword>
<dbReference type="AlphaFoldDB" id="A0AAQ3P8G2"/>
<gene>
    <name evidence="1" type="ORF">V8G54_001126</name>
</gene>
<accession>A0AAQ3P8G2</accession>
<evidence type="ECO:0000313" key="1">
    <source>
        <dbReference type="EMBL" id="WVZ22582.1"/>
    </source>
</evidence>
<organism evidence="1 2">
    <name type="scientific">Vigna mungo</name>
    <name type="common">Black gram</name>
    <name type="synonym">Phaseolus mungo</name>
    <dbReference type="NCBI Taxonomy" id="3915"/>
    <lineage>
        <taxon>Eukaryota</taxon>
        <taxon>Viridiplantae</taxon>
        <taxon>Streptophyta</taxon>
        <taxon>Embryophyta</taxon>
        <taxon>Tracheophyta</taxon>
        <taxon>Spermatophyta</taxon>
        <taxon>Magnoliopsida</taxon>
        <taxon>eudicotyledons</taxon>
        <taxon>Gunneridae</taxon>
        <taxon>Pentapetalae</taxon>
        <taxon>rosids</taxon>
        <taxon>fabids</taxon>
        <taxon>Fabales</taxon>
        <taxon>Fabaceae</taxon>
        <taxon>Papilionoideae</taxon>
        <taxon>50 kb inversion clade</taxon>
        <taxon>NPAAA clade</taxon>
        <taxon>indigoferoid/millettioid clade</taxon>
        <taxon>Phaseoleae</taxon>
        <taxon>Vigna</taxon>
    </lineage>
</organism>
<protein>
    <submittedName>
        <fullName evidence="1">Uncharacterized protein</fullName>
    </submittedName>
</protein>
<reference evidence="1 2" key="1">
    <citation type="journal article" date="2023" name="Life. Sci Alliance">
        <title>Evolutionary insights into 3D genome organization and epigenetic landscape of Vigna mungo.</title>
        <authorList>
            <person name="Junaid A."/>
            <person name="Singh B."/>
            <person name="Bhatia S."/>
        </authorList>
    </citation>
    <scope>NUCLEOTIDE SEQUENCE [LARGE SCALE GENOMIC DNA]</scope>
    <source>
        <strain evidence="1">Urdbean</strain>
    </source>
</reference>
<sequence length="111" mass="11937">MVPFLSSTGKHICTKHCASTMGLRTTSLWISVGKLKGNPFSSSRLKCIIGSGGFGIPPRYCNIKGIAIAGSMFPTITTVKVDGSLKHVLKNSQAFRGSTFCRSLFLIGRKK</sequence>